<keyword evidence="6" id="KW-1185">Reference proteome</keyword>
<dbReference type="RefSeq" id="WP_184903782.1">
    <property type="nucleotide sequence ID" value="NZ_JACHMX010000001.1"/>
</dbReference>
<dbReference type="InterPro" id="IPR020472">
    <property type="entry name" value="WD40_PAC1"/>
</dbReference>
<accession>A0A841BG67</accession>
<dbReference type="Pfam" id="PF00400">
    <property type="entry name" value="WD40"/>
    <property type="match status" value="12"/>
</dbReference>
<dbReference type="CDD" id="cd00200">
    <property type="entry name" value="WD40"/>
    <property type="match status" value="2"/>
</dbReference>
<dbReference type="InterPro" id="IPR036322">
    <property type="entry name" value="WD40_repeat_dom_sf"/>
</dbReference>
<evidence type="ECO:0000259" key="4">
    <source>
        <dbReference type="SMART" id="SM00530"/>
    </source>
</evidence>
<dbReference type="InterPro" id="IPR027417">
    <property type="entry name" value="P-loop_NTPase"/>
</dbReference>
<dbReference type="PROSITE" id="PS00678">
    <property type="entry name" value="WD_REPEATS_1"/>
    <property type="match status" value="8"/>
</dbReference>
<dbReference type="PROSITE" id="PS50082">
    <property type="entry name" value="WD_REPEATS_2"/>
    <property type="match status" value="11"/>
</dbReference>
<dbReference type="SMART" id="SM00530">
    <property type="entry name" value="HTH_XRE"/>
    <property type="match status" value="1"/>
</dbReference>
<organism evidence="5 6">
    <name type="scientific">Amycolatopsis umgeniensis</name>
    <dbReference type="NCBI Taxonomy" id="336628"/>
    <lineage>
        <taxon>Bacteria</taxon>
        <taxon>Bacillati</taxon>
        <taxon>Actinomycetota</taxon>
        <taxon>Actinomycetes</taxon>
        <taxon>Pseudonocardiales</taxon>
        <taxon>Pseudonocardiaceae</taxon>
        <taxon>Amycolatopsis</taxon>
    </lineage>
</organism>
<sequence length="1256" mass="134335">MPREENPLAAGNGPLVEFARDLRLLREKAGKPTYRVLSARAHYSEAALSQAAAGRKLPSLDVTLAYVRACDGDSEEWERRWREVSVALQPPEPPALDDSPYTGLAPFRVEDAAQFFGRETLVEEVLDQLTRHRVVVVVGASGTGKTSLLRAGVTPKLAGPTVVLTPGPHPLEECLIRLARLAGTPVARPTDDPRGLHHVVRRIAPEEGELVLVVDQFEEVFTLCADRTERIRFIDQLLTAATTEHSTCRVVLSVRADFYGDCVGHPALSHALREGQVTVEPMSIDELREAVVRPAALVDCRVETALVARVVADAAGQHGVLPLVSHVLMETWRRRRGTTLTLKGYEAAGGIEHAVAHTAEVAFTALSPGHRRTAQQVFLRLCALGEGTKDTKRRASRDELDQLGGDVRSVLEHLATARLLVLGEDSVEIAHEALIRSWPRLREWLSEDREGLRVHRELTDAAATWRALDKDSGALYRGVRLALAQSWAEHHDGALSQSERDFLAASVAESTRIDAAERRRVSQLRALVALLSVLLLIAVGATWYAARAAQVSAAQRNSALAQKVATQAPALRTVDPALAGQLALEAFRLDPTADTRGSLLSTVIGPRTTVLTGDEARRAVAFGQRGTLLASAGDSRTVRLWRLPSPHSPEPAAEITGKSERVESLAFTPDGARLAAAGHDGVVSLWNVENPDVPRLLAEVRAHTEAVYHAGFSPDGTALITAANDGTAALWDVRDPSTPTRVSTLTGHDGPLSWAEFDPGGRGAVTASDDGTVGLWDVTDRARPVRTARLPVHSAVVNSAVFSPDGALLLTAGFDSSARLWDLRAEGGPREVGRLAQHRDTVQAARFSPDGKTVVTTGWDYTALLWDVSAPAAPTVIGTIAGHTNTVWAADFSPDGRAVATGGNDGTVRLTDVPGRILGGHTDTVRASAVSADGRTAATGARDGAVRLWDVADPDRPRRLALPASQMAKVRSLALSRTVLAAGDVDGLVRLWDVSDPARARLLPRPIQHPGTARTLSFSPDGAVLAVGGDDDEHVIRLWSLRDASRPLAVGEVTGATDFTPALAFSPRGDLLASAMSRTVRLTDVSDPARPRLVATLQGHTDRVLALDFAPDGRHLVSAGLDRTARVWEVRDPHSPSQVSTLAGHHGAVPAVAFSPDGSRIATAAYDHTVRLWDAHDPRAPVPWATLSGHPGEVHTVAFFPDGRNLLAGGRDGVALLWRIDPDDAAAEACALAHPPVTTEQRAAYFPGVDTSAPCR</sequence>
<dbReference type="AlphaFoldDB" id="A0A841BG67"/>
<dbReference type="PANTHER" id="PTHR19879">
    <property type="entry name" value="TRANSCRIPTION INITIATION FACTOR TFIID"/>
    <property type="match status" value="1"/>
</dbReference>
<feature type="repeat" description="WD" evidence="3">
    <location>
        <begin position="1142"/>
        <end position="1174"/>
    </location>
</feature>
<evidence type="ECO:0000256" key="1">
    <source>
        <dbReference type="ARBA" id="ARBA00022574"/>
    </source>
</evidence>
<name>A0A841BG67_9PSEU</name>
<dbReference type="Gene3D" id="3.40.50.300">
    <property type="entry name" value="P-loop containing nucleotide triphosphate hydrolases"/>
    <property type="match status" value="1"/>
</dbReference>
<dbReference type="PROSITE" id="PS50294">
    <property type="entry name" value="WD_REPEATS_REGION"/>
    <property type="match status" value="10"/>
</dbReference>
<feature type="repeat" description="WD" evidence="3">
    <location>
        <begin position="1187"/>
        <end position="1228"/>
    </location>
</feature>
<dbReference type="Gene3D" id="2.130.10.10">
    <property type="entry name" value="YVTN repeat-like/Quinoprotein amine dehydrogenase"/>
    <property type="match status" value="4"/>
</dbReference>
<feature type="repeat" description="WD" evidence="3">
    <location>
        <begin position="963"/>
        <end position="1002"/>
    </location>
</feature>
<dbReference type="SUPFAM" id="SSF52540">
    <property type="entry name" value="P-loop containing nucleoside triphosphate hydrolases"/>
    <property type="match status" value="1"/>
</dbReference>
<evidence type="ECO:0000256" key="3">
    <source>
        <dbReference type="PROSITE-ProRule" id="PRU00221"/>
    </source>
</evidence>
<feature type="repeat" description="WD" evidence="3">
    <location>
        <begin position="745"/>
        <end position="786"/>
    </location>
</feature>
<proteinExistence type="predicted"/>
<feature type="repeat" description="WD" evidence="3">
    <location>
        <begin position="790"/>
        <end position="824"/>
    </location>
</feature>
<evidence type="ECO:0000313" key="6">
    <source>
        <dbReference type="Proteomes" id="UP000580861"/>
    </source>
</evidence>
<evidence type="ECO:0000256" key="2">
    <source>
        <dbReference type="ARBA" id="ARBA00022737"/>
    </source>
</evidence>
<feature type="repeat" description="WD" evidence="3">
    <location>
        <begin position="835"/>
        <end position="876"/>
    </location>
</feature>
<feature type="repeat" description="WD" evidence="3">
    <location>
        <begin position="918"/>
        <end position="959"/>
    </location>
</feature>
<dbReference type="Proteomes" id="UP000580861">
    <property type="component" value="Unassembled WGS sequence"/>
</dbReference>
<dbReference type="SUPFAM" id="SSF50978">
    <property type="entry name" value="WD40 repeat-like"/>
    <property type="match status" value="2"/>
</dbReference>
<reference evidence="5 6" key="1">
    <citation type="submission" date="2020-08" db="EMBL/GenBank/DDBJ databases">
        <title>Sequencing the genomes of 1000 actinobacteria strains.</title>
        <authorList>
            <person name="Klenk H.-P."/>
        </authorList>
    </citation>
    <scope>NUCLEOTIDE SEQUENCE [LARGE SCALE GENOMIC DNA]</scope>
    <source>
        <strain evidence="5 6">DSM 45272</strain>
    </source>
</reference>
<dbReference type="Pfam" id="PF20703">
    <property type="entry name" value="nSTAND1"/>
    <property type="match status" value="1"/>
</dbReference>
<comment type="caution">
    <text evidence="5">The sequence shown here is derived from an EMBL/GenBank/DDBJ whole genome shotgun (WGS) entry which is preliminary data.</text>
</comment>
<feature type="repeat" description="WD" evidence="3">
    <location>
        <begin position="700"/>
        <end position="741"/>
    </location>
</feature>
<protein>
    <submittedName>
        <fullName evidence="5">WD40 repeat protein</fullName>
    </submittedName>
</protein>
<feature type="repeat" description="WD" evidence="3">
    <location>
        <begin position="655"/>
        <end position="696"/>
    </location>
</feature>
<dbReference type="CDD" id="cd00093">
    <property type="entry name" value="HTH_XRE"/>
    <property type="match status" value="1"/>
</dbReference>
<dbReference type="InterPro" id="IPR001680">
    <property type="entry name" value="WD40_rpt"/>
</dbReference>
<dbReference type="InterPro" id="IPR015943">
    <property type="entry name" value="WD40/YVTN_repeat-like_dom_sf"/>
</dbReference>
<dbReference type="EMBL" id="JACHMX010000001">
    <property type="protein sequence ID" value="MBB5857562.1"/>
    <property type="molecule type" value="Genomic_DNA"/>
</dbReference>
<evidence type="ECO:0000313" key="5">
    <source>
        <dbReference type="EMBL" id="MBB5857562.1"/>
    </source>
</evidence>
<dbReference type="InterPro" id="IPR049052">
    <property type="entry name" value="nSTAND1"/>
</dbReference>
<dbReference type="InterPro" id="IPR001387">
    <property type="entry name" value="Cro/C1-type_HTH"/>
</dbReference>
<feature type="repeat" description="WD" evidence="3">
    <location>
        <begin position="880"/>
        <end position="913"/>
    </location>
</feature>
<dbReference type="SMART" id="SM00320">
    <property type="entry name" value="WD40"/>
    <property type="match status" value="14"/>
</dbReference>
<gene>
    <name evidence="5" type="ORF">HDA45_007649</name>
</gene>
<keyword evidence="2" id="KW-0677">Repeat</keyword>
<dbReference type="PRINTS" id="PR00320">
    <property type="entry name" value="GPROTEINBRPT"/>
</dbReference>
<keyword evidence="1 3" id="KW-0853">WD repeat</keyword>
<dbReference type="PANTHER" id="PTHR19879:SF9">
    <property type="entry name" value="TRANSCRIPTION INITIATION FACTOR TFIID SUBUNIT 5"/>
    <property type="match status" value="1"/>
</dbReference>
<feature type="repeat" description="WD" evidence="3">
    <location>
        <begin position="1097"/>
        <end position="1138"/>
    </location>
</feature>
<feature type="domain" description="HTH cro/C1-type" evidence="4">
    <location>
        <begin position="21"/>
        <end position="77"/>
    </location>
</feature>
<dbReference type="InterPro" id="IPR019775">
    <property type="entry name" value="WD40_repeat_CS"/>
</dbReference>